<dbReference type="OrthoDB" id="5636097at2"/>
<evidence type="ECO:0000313" key="5">
    <source>
        <dbReference type="Proteomes" id="UP000032430"/>
    </source>
</evidence>
<reference evidence="5" key="1">
    <citation type="submission" date="2014-09" db="EMBL/GenBank/DDBJ databases">
        <authorList>
            <person name="Gomez-Valero L."/>
        </authorList>
    </citation>
    <scope>NUCLEOTIDE SEQUENCE [LARGE SCALE GENOMIC DNA]</scope>
    <source>
        <strain evidence="5">ATCC700992</strain>
    </source>
</reference>
<dbReference type="AlphaFoldDB" id="A0A098GA92"/>
<evidence type="ECO:0000256" key="2">
    <source>
        <dbReference type="SAM" id="SignalP"/>
    </source>
</evidence>
<organism evidence="4 5">
    <name type="scientific">Legionella fallonii LLAP-10</name>
    <dbReference type="NCBI Taxonomy" id="1212491"/>
    <lineage>
        <taxon>Bacteria</taxon>
        <taxon>Pseudomonadati</taxon>
        <taxon>Pseudomonadota</taxon>
        <taxon>Gammaproteobacteria</taxon>
        <taxon>Legionellales</taxon>
        <taxon>Legionellaceae</taxon>
        <taxon>Legionella</taxon>
    </lineage>
</organism>
<feature type="domain" description="Outer membrane protein beta-barrel" evidence="3">
    <location>
        <begin position="20"/>
        <end position="220"/>
    </location>
</feature>
<sequence>MSKKNMIISALSLLVASPCFSGLYIGAGVGPEGARFNQNSHVTRPGTFDVIDRENFSGIGVFGTLFAGYGWNYKRFYLAGEINANISSLEYKLTNKEYLHGTLSKTTFTIKNSEGISALPGFFLTENTLFYGRIGYINGRVKINESDPTIASATKNRNGIRYGLGLRQNITERLTVMMDYSQINYQSIDSLTFEPFGGVTKSTQIFPNSAQVAFGVLYNFDVPKKEYVK</sequence>
<gene>
    <name evidence="4" type="ORF">LFA_3059</name>
</gene>
<dbReference type="EMBL" id="LN614827">
    <property type="protein sequence ID" value="CEG58405.1"/>
    <property type="molecule type" value="Genomic_DNA"/>
</dbReference>
<dbReference type="SUPFAM" id="SSF56925">
    <property type="entry name" value="OMPA-like"/>
    <property type="match status" value="1"/>
</dbReference>
<dbReference type="Proteomes" id="UP000032430">
    <property type="component" value="Chromosome I"/>
</dbReference>
<dbReference type="HOGENOM" id="CLU_1208572_0_0_6"/>
<protein>
    <recommendedName>
        <fullName evidence="3">Outer membrane protein beta-barrel domain-containing protein</fullName>
    </recommendedName>
</protein>
<evidence type="ECO:0000313" key="4">
    <source>
        <dbReference type="EMBL" id="CEG58405.1"/>
    </source>
</evidence>
<dbReference type="InterPro" id="IPR011250">
    <property type="entry name" value="OMP/PagP_B-barrel"/>
</dbReference>
<dbReference type="RefSeq" id="WP_045096726.1">
    <property type="nucleotide sequence ID" value="NZ_LN614827.1"/>
</dbReference>
<keyword evidence="1 2" id="KW-0732">Signal</keyword>
<dbReference type="Gene3D" id="2.40.160.20">
    <property type="match status" value="1"/>
</dbReference>
<name>A0A098GA92_9GAMM</name>
<keyword evidence="5" id="KW-1185">Reference proteome</keyword>
<evidence type="ECO:0000259" key="3">
    <source>
        <dbReference type="Pfam" id="PF13505"/>
    </source>
</evidence>
<feature type="signal peptide" evidence="2">
    <location>
        <begin position="1"/>
        <end position="21"/>
    </location>
</feature>
<proteinExistence type="predicted"/>
<evidence type="ECO:0000256" key="1">
    <source>
        <dbReference type="ARBA" id="ARBA00022729"/>
    </source>
</evidence>
<accession>A0A098GA92</accession>
<feature type="chain" id="PRO_5001942317" description="Outer membrane protein beta-barrel domain-containing protein" evidence="2">
    <location>
        <begin position="22"/>
        <end position="229"/>
    </location>
</feature>
<dbReference type="Pfam" id="PF13505">
    <property type="entry name" value="OMP_b-brl"/>
    <property type="match status" value="1"/>
</dbReference>
<dbReference type="KEGG" id="lfa:LFA_3059"/>
<dbReference type="InterPro" id="IPR027385">
    <property type="entry name" value="Beta-barrel_OMP"/>
</dbReference>